<proteinExistence type="predicted"/>
<protein>
    <submittedName>
        <fullName evidence="2">Uncharacterized protein</fullName>
    </submittedName>
</protein>
<name>A0A9N7UQ93_PLEPL</name>
<evidence type="ECO:0000313" key="3">
    <source>
        <dbReference type="Proteomes" id="UP001153269"/>
    </source>
</evidence>
<feature type="compositionally biased region" description="Basic and acidic residues" evidence="1">
    <location>
        <begin position="163"/>
        <end position="175"/>
    </location>
</feature>
<dbReference type="Proteomes" id="UP001153269">
    <property type="component" value="Unassembled WGS sequence"/>
</dbReference>
<feature type="region of interest" description="Disordered" evidence="1">
    <location>
        <begin position="152"/>
        <end position="210"/>
    </location>
</feature>
<comment type="caution">
    <text evidence="2">The sequence shown here is derived from an EMBL/GenBank/DDBJ whole genome shotgun (WGS) entry which is preliminary data.</text>
</comment>
<dbReference type="AlphaFoldDB" id="A0A9N7UQ93"/>
<accession>A0A9N7UQ93</accession>
<organism evidence="2 3">
    <name type="scientific">Pleuronectes platessa</name>
    <name type="common">European plaice</name>
    <dbReference type="NCBI Taxonomy" id="8262"/>
    <lineage>
        <taxon>Eukaryota</taxon>
        <taxon>Metazoa</taxon>
        <taxon>Chordata</taxon>
        <taxon>Craniata</taxon>
        <taxon>Vertebrata</taxon>
        <taxon>Euteleostomi</taxon>
        <taxon>Actinopterygii</taxon>
        <taxon>Neopterygii</taxon>
        <taxon>Teleostei</taxon>
        <taxon>Neoteleostei</taxon>
        <taxon>Acanthomorphata</taxon>
        <taxon>Carangaria</taxon>
        <taxon>Pleuronectiformes</taxon>
        <taxon>Pleuronectoidei</taxon>
        <taxon>Pleuronectidae</taxon>
        <taxon>Pleuronectes</taxon>
    </lineage>
</organism>
<evidence type="ECO:0000313" key="2">
    <source>
        <dbReference type="EMBL" id="CAB1434624.1"/>
    </source>
</evidence>
<evidence type="ECO:0000256" key="1">
    <source>
        <dbReference type="SAM" id="MobiDB-lite"/>
    </source>
</evidence>
<reference evidence="2" key="1">
    <citation type="submission" date="2020-03" db="EMBL/GenBank/DDBJ databases">
        <authorList>
            <person name="Weist P."/>
        </authorList>
    </citation>
    <scope>NUCLEOTIDE SEQUENCE</scope>
</reference>
<keyword evidence="3" id="KW-1185">Reference proteome</keyword>
<dbReference type="EMBL" id="CADEAL010001680">
    <property type="protein sequence ID" value="CAB1434624.1"/>
    <property type="molecule type" value="Genomic_DNA"/>
</dbReference>
<sequence length="210" mass="23105">MTFIKRLGGRLPGAGAAADPHSAPGFVGLSSVVVVGGGDHVKGTKRSSFVRKWPSVFSLQPCVGSRGDIISPRRRSYQEPKVRIAERTLGRPEEDGRGLVISVPPTGNNGRFIYESKGRRCVSSWQKVTPETFVLFCEFFCLPSSASQRRVTSQHDALGCRRGGRERSRPGESHFHSPPLCSPGEVENTQRRGKQKIPSIETPVDWSQFM</sequence>
<gene>
    <name evidence="2" type="ORF">PLEPLA_LOCUS22673</name>
</gene>